<organism evidence="2">
    <name type="scientific">viral metagenome</name>
    <dbReference type="NCBI Taxonomy" id="1070528"/>
    <lineage>
        <taxon>unclassified sequences</taxon>
        <taxon>metagenomes</taxon>
        <taxon>organismal metagenomes</taxon>
    </lineage>
</organism>
<proteinExistence type="predicted"/>
<feature type="compositionally biased region" description="Pro residues" evidence="1">
    <location>
        <begin position="542"/>
        <end position="553"/>
    </location>
</feature>
<dbReference type="InterPro" id="IPR056909">
    <property type="entry name" value="SU10_portal"/>
</dbReference>
<protein>
    <submittedName>
        <fullName evidence="2">Putative portal protein</fullName>
    </submittedName>
</protein>
<evidence type="ECO:0000313" key="2">
    <source>
        <dbReference type="EMBL" id="QJA59618.1"/>
    </source>
</evidence>
<dbReference type="AlphaFoldDB" id="A0A6M3IQS2"/>
<sequence length="586" mass="67162">MAKQLGEYDRENMNFVLKYWKLSRDYSRPYFESAQDDYKQVRKYRNQEDYPYVNNVSTPDTFSFCEDASAKIVQSLTATTPFFAVMPRKGANTAIGRQVENVLDAVVMNPDAEFYLNLADTIKSGTHLGTSYLCVEPQFKYDASNNLVWDHMRFRNDDFWDIFPDPSAVRINKYMRFLIHRQVYYIDDLETLAQQGFFLPDRVAKIKKLNQSPPKNWETERTDVLAAIGLQDWRSPEDQEGQVEVLHMYSQGDVISLANRWCVIKDTRKEDKAPLPYALRHCDYRYIQMPHEFFGVSLPWIMRELQEDRNLLRSQRRENIDLILNKILMVRRGGDVDLDTIVFHPGALWLMDQPGQDVTPMELDDVTSSAYQEDEVLGQDMENATGQQRYTRGIAPGQRETAMGIIRLQQAAMARMDQSIKIAEFTLLRSIALRTILCMRRFMPQGEYETINGEQDAGFYQLSESDIKNLYDVIPVGTSVTAVKELKAQQIMQAIQLAMTLPPQLTMQGPTPFAIDYYEHLRAAYETLDLKQVDRMLRLLPPQQPQPMLPPGQPGGGGQPLQQQSAAQLMLPPPPGGGGMMGMLGQ</sequence>
<accession>A0A6M3IQS2</accession>
<evidence type="ECO:0000256" key="1">
    <source>
        <dbReference type="SAM" id="MobiDB-lite"/>
    </source>
</evidence>
<feature type="compositionally biased region" description="Gly residues" evidence="1">
    <location>
        <begin position="577"/>
        <end position="586"/>
    </location>
</feature>
<gene>
    <name evidence="2" type="ORF">MM415B01262_0018</name>
</gene>
<reference evidence="2" key="1">
    <citation type="submission" date="2020-03" db="EMBL/GenBank/DDBJ databases">
        <title>The deep terrestrial virosphere.</title>
        <authorList>
            <person name="Holmfeldt K."/>
            <person name="Nilsson E."/>
            <person name="Simone D."/>
            <person name="Lopez-Fernandez M."/>
            <person name="Wu X."/>
            <person name="de Brujin I."/>
            <person name="Lundin D."/>
            <person name="Andersson A."/>
            <person name="Bertilsson S."/>
            <person name="Dopson M."/>
        </authorList>
    </citation>
    <scope>NUCLEOTIDE SEQUENCE</scope>
    <source>
        <strain evidence="2">MM415B01262</strain>
    </source>
</reference>
<feature type="compositionally biased region" description="Low complexity" evidence="1">
    <location>
        <begin position="560"/>
        <end position="570"/>
    </location>
</feature>
<name>A0A6M3IQS2_9ZZZZ</name>
<feature type="region of interest" description="Disordered" evidence="1">
    <location>
        <begin position="541"/>
        <end position="586"/>
    </location>
</feature>
<dbReference type="EMBL" id="MT141377">
    <property type="protein sequence ID" value="QJA59618.1"/>
    <property type="molecule type" value="Genomic_DNA"/>
</dbReference>
<dbReference type="Pfam" id="PF23899">
    <property type="entry name" value="SU10_portal"/>
    <property type="match status" value="1"/>
</dbReference>